<dbReference type="PANTHER" id="PTHR10277:SF9">
    <property type="entry name" value="2-ISOPROPYLMALATE SYNTHASE 1, CHLOROPLASTIC-RELATED"/>
    <property type="match status" value="1"/>
</dbReference>
<comment type="caution">
    <text evidence="3">The sequence shown here is derived from an EMBL/GenBank/DDBJ whole genome shotgun (WGS) entry which is preliminary data.</text>
</comment>
<dbReference type="Proteomes" id="UP001594351">
    <property type="component" value="Unassembled WGS sequence"/>
</dbReference>
<dbReference type="SUPFAM" id="SSF51569">
    <property type="entry name" value="Aldolase"/>
    <property type="match status" value="1"/>
</dbReference>
<dbReference type="Gene3D" id="3.20.20.70">
    <property type="entry name" value="Aldolase class I"/>
    <property type="match status" value="1"/>
</dbReference>
<dbReference type="PROSITE" id="PS50991">
    <property type="entry name" value="PYR_CT"/>
    <property type="match status" value="1"/>
</dbReference>
<gene>
    <name evidence="3" type="ORF">ACFL27_07360</name>
</gene>
<reference evidence="3 4" key="1">
    <citation type="submission" date="2024-09" db="EMBL/GenBank/DDBJ databases">
        <title>Laminarin stimulates single cell rates of sulfate reduction while oxygen inhibits transcriptomic activity in coastal marine sediment.</title>
        <authorList>
            <person name="Lindsay M."/>
            <person name="Orcutt B."/>
            <person name="Emerson D."/>
            <person name="Stepanauskas R."/>
            <person name="D'Angelo T."/>
        </authorList>
    </citation>
    <scope>NUCLEOTIDE SEQUENCE [LARGE SCALE GENOMIC DNA]</scope>
    <source>
        <strain evidence="3">SAG AM-311-K15</strain>
    </source>
</reference>
<sequence length="709" mass="77426">MSIFNEAPEILEVTLRDGSYLIDFQFTAQDTVVISSALESVGFRWIEIGHGLGLNASSKGKGVAAATDEEYLAAAAEAIKSARWGMFFIPDIGRLDDLRLAAKHKMSFVRIGSDITNLKSIEQYIGLAKELGLIVTYNAMKSYVVTPAEFGRCAAQAQNWGADIVYLVDSVGGMYPDEISKYLKAAQLECDVSLGFHGHDNLSLAMANTIRALECGVVLVDSSLQGMGRSAGNAITEVLVAIMKQRSFLEHIDLNTVMDIGYSLIQPLMHHRGMDPMAITSGYARFHSSFTPKVVSFAKKYNIDVRDLIVKLCQIDQVTAPDALLDKLSSELVTEKFHQVFTIPAARCTNLKQMNSFKALDMLVSDIRPLAVKSNKFSTLNIVISDQKQDEFYVSGNIQKTVSHIVGSVSLSTDEQLISVLKRIDGLVDVIFMDVDIKPVGPKLPVKTAQEILKQTLLLTYRDSRIWIDAIENQIVRIFDEVLNDKPIVIVGNHPNTRILSLCLAERGAKVSVIRSSNEKSPVLGEESIDYFSGNARIKNISQIKHNSEDAISRLKQAQLTVVWSGNKQMFGINEVRVLTPGSYLMVAAVGSILPGALEEASSRGVLLLRVNIWPVLAGALIASHESFLVHQKSFGCGNMAGIPVVAGGAIGKKGDVIIDNISEPTRVIGIADGSGGIIFDYGKDDEVRVNRVSKVIMSRLLKPNLIEA</sequence>
<feature type="domain" description="Pyruvate carboxyltransferase" evidence="2">
    <location>
        <begin position="8"/>
        <end position="258"/>
    </location>
</feature>
<dbReference type="InterPro" id="IPR013785">
    <property type="entry name" value="Aldolase_TIM"/>
</dbReference>
<accession>A0ABV6YV69</accession>
<organism evidence="3 4">
    <name type="scientific">candidate division CSSED10-310 bacterium</name>
    <dbReference type="NCBI Taxonomy" id="2855610"/>
    <lineage>
        <taxon>Bacteria</taxon>
        <taxon>Bacteria division CSSED10-310</taxon>
    </lineage>
</organism>
<protein>
    <recommendedName>
        <fullName evidence="2">Pyruvate carboxyltransferase domain-containing protein</fullName>
    </recommendedName>
</protein>
<evidence type="ECO:0000259" key="2">
    <source>
        <dbReference type="PROSITE" id="PS50991"/>
    </source>
</evidence>
<dbReference type="Pfam" id="PF00682">
    <property type="entry name" value="HMGL-like"/>
    <property type="match status" value="1"/>
</dbReference>
<dbReference type="PANTHER" id="PTHR10277">
    <property type="entry name" value="HOMOCITRATE SYNTHASE-RELATED"/>
    <property type="match status" value="1"/>
</dbReference>
<name>A0ABV6YV69_UNCC1</name>
<proteinExistence type="predicted"/>
<dbReference type="Gene3D" id="1.10.8.60">
    <property type="match status" value="1"/>
</dbReference>
<dbReference type="InterPro" id="IPR000891">
    <property type="entry name" value="PYR_CT"/>
</dbReference>
<dbReference type="InterPro" id="IPR050073">
    <property type="entry name" value="2-IPM_HCS-like"/>
</dbReference>
<evidence type="ECO:0000313" key="3">
    <source>
        <dbReference type="EMBL" id="MFC1849991.1"/>
    </source>
</evidence>
<keyword evidence="4" id="KW-1185">Reference proteome</keyword>
<dbReference type="NCBIfam" id="NF006049">
    <property type="entry name" value="PRK08195.1"/>
    <property type="match status" value="1"/>
</dbReference>
<dbReference type="EMBL" id="JBHPBY010000070">
    <property type="protein sequence ID" value="MFC1849991.1"/>
    <property type="molecule type" value="Genomic_DNA"/>
</dbReference>
<evidence type="ECO:0000313" key="4">
    <source>
        <dbReference type="Proteomes" id="UP001594351"/>
    </source>
</evidence>
<evidence type="ECO:0000256" key="1">
    <source>
        <dbReference type="ARBA" id="ARBA00023211"/>
    </source>
</evidence>
<keyword evidence="1" id="KW-0464">Manganese</keyword>